<feature type="domain" description="L-asparaginase N-terminal" evidence="11">
    <location>
        <begin position="690"/>
        <end position="903"/>
    </location>
</feature>
<dbReference type="PIRSF" id="PIRSF500176">
    <property type="entry name" value="L_ASNase"/>
    <property type="match status" value="1"/>
</dbReference>
<dbReference type="Gene3D" id="1.25.40.20">
    <property type="entry name" value="Ankyrin repeat-containing domain"/>
    <property type="match status" value="4"/>
</dbReference>
<evidence type="ECO:0000256" key="1">
    <source>
        <dbReference type="ARBA" id="ARBA00012920"/>
    </source>
</evidence>
<dbReference type="CDD" id="cd08963">
    <property type="entry name" value="L-asparaginase_I"/>
    <property type="match status" value="2"/>
</dbReference>
<evidence type="ECO:0000256" key="3">
    <source>
        <dbReference type="ARBA" id="ARBA00022801"/>
    </source>
</evidence>
<dbReference type="GO" id="GO:0006528">
    <property type="term" value="P:asparagine metabolic process"/>
    <property type="evidence" value="ECO:0007669"/>
    <property type="project" value="UniProtKB-ARBA"/>
</dbReference>
<protein>
    <recommendedName>
        <fullName evidence="1">asparaginase</fullName>
        <ecNumber evidence="1">3.5.1.1</ecNumber>
    </recommendedName>
</protein>
<evidence type="ECO:0000256" key="4">
    <source>
        <dbReference type="ARBA" id="ARBA00023043"/>
    </source>
</evidence>
<evidence type="ECO:0000256" key="5">
    <source>
        <dbReference type="ARBA" id="ARBA00061199"/>
    </source>
</evidence>
<dbReference type="PROSITE" id="PS50088">
    <property type="entry name" value="ANK_REPEAT"/>
    <property type="match status" value="6"/>
</dbReference>
<feature type="binding site" evidence="7">
    <location>
        <begin position="802"/>
        <end position="803"/>
    </location>
    <ligand>
        <name>substrate</name>
    </ligand>
</feature>
<feature type="repeat" description="ANK" evidence="8">
    <location>
        <begin position="471"/>
        <end position="503"/>
    </location>
</feature>
<feature type="repeat" description="ANK" evidence="8">
    <location>
        <begin position="1116"/>
        <end position="1148"/>
    </location>
</feature>
<dbReference type="GO" id="GO:0004067">
    <property type="term" value="F:asparaginase activity"/>
    <property type="evidence" value="ECO:0007669"/>
    <property type="project" value="UniProtKB-UniRule"/>
</dbReference>
<dbReference type="InterPro" id="IPR041725">
    <property type="entry name" value="L-asparaginase_I"/>
</dbReference>
<dbReference type="PROSITE" id="PS50297">
    <property type="entry name" value="ANK_REP_REGION"/>
    <property type="match status" value="4"/>
</dbReference>
<feature type="domain" description="L-asparaginase N-terminal" evidence="11">
    <location>
        <begin position="12"/>
        <end position="224"/>
    </location>
</feature>
<sequence length="1280" mass="142042">MDHFDEELQEAKVLVLYTGGTIGMMRNEHNALVPVPNQLEKRIRRHPNLHDDEYSKKKFGKSSHSSPFVLPDCEGEKRRILYTMVEYEPLLDSSNMSIEHWVKIAEDIRQSYEFFDGFVVLHGTDTLAYTASALSFMFENLGKSVVITGSQIPIFETRSDGRENFTSSLIFAGNYVIPEVTVCFGSHLFRGNRTIKMKASAFDAFKSPNNPALAKVGINIDVDYRGIFRPCTVNKFNVHLKLDKNIGVLRIFPHICTSTIEAFLQPPMKGVVLETFGAGNVPIYRGDLLDAFRKASKRGVIIVNITQCIEGAVQQLYETGMVLYEAGVIPGYDMTAESALTKLAYVLSKDEWNHETKIKMMQSNLRGEITTEHEPVMQDFDFVDAVARSLKLTSPKELKQLGATLFPAMLNSAVVDGDIKKMDQLKGYGANLSALNQDLRTALHIAAAEGKIDVVKHLLLNGAAVHIRDRYERTPLSEAVLNDRHEIIKLLIQCGGHITVSPRALGDGLCAAAARGLITRLESYKIARADLSQPDSCGRTALHVAALCGNADVVEYLLNNSVETNVSDKLGLTPLDYARKSDNKEIIKLLEQLQENSESNEVFYERKKGLMMKPLENDDEDNKPRGVVSQDSLMEEVKSVKFCSSSVVSNEMSFLSVNDTSRSSFNASDRSTMRRNTSYGVLPDNQSEAKVLILYTGGTIGMMRNEHNALAPMPNQLTKRLRRYPHMHDEEYAKRRFGASSNMAPLVLPYCENGHRRILYTIDEYDPLLDSSNMSIQDWVHIAEDIRQSYEFFDGFVILHGTDTLSYTASALSFMFENLGKSVIITGSQIPIFETRTDGKDNFTSAVILAANYVIPEVCVLFASKLYRGNRTIKMSTSSLDAFNSPNIPPLATIGIHIDIDYRSIFRPCGVDKFNVHLKLDENVGILRIFPNIPTTTVKAFLQPPMKGVVLETFGAGNIPTNRVDLLDAFCEASKRGVIIVNITQCYVGCVSELYETGRLLIERGVIPGFDMTAEAALAKLAYVLSKDEWNHDTKLKMMQSNLRGELTCGSAPLMQEFDLVDAVARSLRLTSPKELNQLGATLFPAMVNSAVLDGDIKKIDQLKGYGANLSATNQDLRTALHIAAAEGKTDVVKHLLLNGAAVHIRDRYDRTPLYEAIHNDRHEIIKLLTKCGAHITGSARAVGEKLCGAASRGIVKRLESYKLAGADLSQPDPSGRTALHVAALHGHVDMVKFLLNQDVDKDATDLLGLTPHDYALKGGFKAVVQILEKDQHEPIIEEE</sequence>
<dbReference type="InterPro" id="IPR036152">
    <property type="entry name" value="Asp/glu_Ase-like_sf"/>
</dbReference>
<dbReference type="PROSITE" id="PS51732">
    <property type="entry name" value="ASN_GLN_ASE_3"/>
    <property type="match status" value="2"/>
</dbReference>
<evidence type="ECO:0000313" key="14">
    <source>
        <dbReference type="EMBL" id="SSX24587.1"/>
    </source>
</evidence>
<dbReference type="SUPFAM" id="SSF53774">
    <property type="entry name" value="Glutaminase/Asparaginase"/>
    <property type="match status" value="2"/>
</dbReference>
<dbReference type="OMA" id="KGDMRII"/>
<dbReference type="FunFam" id="3.40.50.40:FF:000001">
    <property type="entry name" value="L-asparaginase 1"/>
    <property type="match status" value="2"/>
</dbReference>
<name>A0A336M892_CULSO</name>
<dbReference type="Pfam" id="PF17763">
    <property type="entry name" value="Asparaginase_C"/>
    <property type="match status" value="2"/>
</dbReference>
<dbReference type="InterPro" id="IPR027474">
    <property type="entry name" value="L-asparaginase_N"/>
</dbReference>
<dbReference type="InterPro" id="IPR002110">
    <property type="entry name" value="Ankyrin_rpt"/>
</dbReference>
<dbReference type="SMART" id="SM00248">
    <property type="entry name" value="ANK"/>
    <property type="match status" value="7"/>
</dbReference>
<dbReference type="PROSITE" id="PS00917">
    <property type="entry name" value="ASN_GLN_ASE_2"/>
    <property type="match status" value="2"/>
</dbReference>
<proteinExistence type="inferred from homology"/>
<evidence type="ECO:0000256" key="7">
    <source>
        <dbReference type="PIRSR" id="PIRSR001220-2"/>
    </source>
</evidence>
<reference evidence="13" key="1">
    <citation type="submission" date="2018-04" db="EMBL/GenBank/DDBJ databases">
        <authorList>
            <person name="Go L.Y."/>
            <person name="Mitchell J.A."/>
        </authorList>
    </citation>
    <scope>NUCLEOTIDE SEQUENCE</scope>
    <source>
        <tissue evidence="13">Whole organism</tissue>
    </source>
</reference>
<keyword evidence="3" id="KW-0378">Hydrolase</keyword>
<feature type="repeat" description="ANK" evidence="8">
    <location>
        <begin position="1149"/>
        <end position="1181"/>
    </location>
</feature>
<dbReference type="PANTHER" id="PTHR11707">
    <property type="entry name" value="L-ASPARAGINASE"/>
    <property type="match status" value="1"/>
</dbReference>
<dbReference type="SMART" id="SM00870">
    <property type="entry name" value="Asparaginase"/>
    <property type="match status" value="2"/>
</dbReference>
<dbReference type="InterPro" id="IPR037152">
    <property type="entry name" value="L-asparaginase_N_sf"/>
</dbReference>
<dbReference type="Pfam" id="PF12796">
    <property type="entry name" value="Ank_2"/>
    <property type="match status" value="4"/>
</dbReference>
<feature type="binding site" evidence="7">
    <location>
        <position position="771"/>
    </location>
    <ligand>
        <name>substrate</name>
    </ligand>
</feature>
<dbReference type="EC" id="3.5.1.1" evidence="1"/>
<dbReference type="PROSITE" id="PS00144">
    <property type="entry name" value="ASN_GLN_ASE_1"/>
    <property type="match status" value="1"/>
</dbReference>
<dbReference type="InterPro" id="IPR027473">
    <property type="entry name" value="L-asparaginase_C"/>
</dbReference>
<dbReference type="PANTHER" id="PTHR11707:SF28">
    <property type="entry name" value="60 KDA LYSOPHOSPHOLIPASE"/>
    <property type="match status" value="1"/>
</dbReference>
<dbReference type="InterPro" id="IPR020827">
    <property type="entry name" value="Asparaginase/glutaminase_AS1"/>
</dbReference>
<accession>A0A336M892</accession>
<gene>
    <name evidence="14" type="primary">CSON011005</name>
</gene>
<evidence type="ECO:0000256" key="6">
    <source>
        <dbReference type="PIRSR" id="PIRSR001220-1"/>
    </source>
</evidence>
<evidence type="ECO:0000256" key="9">
    <source>
        <dbReference type="PROSITE-ProRule" id="PRU10099"/>
    </source>
</evidence>
<feature type="repeat" description="ANK" evidence="8">
    <location>
        <begin position="438"/>
        <end position="470"/>
    </location>
</feature>
<dbReference type="InterPro" id="IPR036770">
    <property type="entry name" value="Ankyrin_rpt-contain_sf"/>
</dbReference>
<dbReference type="InterPro" id="IPR006033">
    <property type="entry name" value="AsnA_fam"/>
</dbReference>
<feature type="active site" evidence="9">
    <location>
        <position position="21"/>
    </location>
</feature>
<organism evidence="14">
    <name type="scientific">Culicoides sonorensis</name>
    <name type="common">Biting midge</name>
    <dbReference type="NCBI Taxonomy" id="179676"/>
    <lineage>
        <taxon>Eukaryota</taxon>
        <taxon>Metazoa</taxon>
        <taxon>Ecdysozoa</taxon>
        <taxon>Arthropoda</taxon>
        <taxon>Hexapoda</taxon>
        <taxon>Insecta</taxon>
        <taxon>Pterygota</taxon>
        <taxon>Neoptera</taxon>
        <taxon>Endopterygota</taxon>
        <taxon>Diptera</taxon>
        <taxon>Nematocera</taxon>
        <taxon>Chironomoidea</taxon>
        <taxon>Ceratopogonidae</taxon>
        <taxon>Ceratopogoninae</taxon>
        <taxon>Culicoides</taxon>
        <taxon>Monoculicoides</taxon>
    </lineage>
</organism>
<dbReference type="InterPro" id="IPR040919">
    <property type="entry name" value="Asparaginase_C"/>
</dbReference>
<dbReference type="PIRSF" id="PIRSF001220">
    <property type="entry name" value="L-ASNase_gatD"/>
    <property type="match status" value="1"/>
</dbReference>
<dbReference type="SFLD" id="SFLDS00057">
    <property type="entry name" value="Glutaminase/Asparaginase"/>
    <property type="match status" value="2"/>
</dbReference>
<feature type="active site" evidence="10">
    <location>
        <position position="802"/>
    </location>
</feature>
<dbReference type="PRINTS" id="PR00139">
    <property type="entry name" value="ASNGLNASE"/>
</dbReference>
<dbReference type="VEuPathDB" id="VectorBase:CSON011005"/>
<dbReference type="InterPro" id="IPR006034">
    <property type="entry name" value="Asparaginase/glutaminase-like"/>
</dbReference>
<evidence type="ECO:0000256" key="2">
    <source>
        <dbReference type="ARBA" id="ARBA00022737"/>
    </source>
</evidence>
<dbReference type="SUPFAM" id="SSF48403">
    <property type="entry name" value="Ankyrin repeat"/>
    <property type="match status" value="2"/>
</dbReference>
<keyword evidence="4 8" id="KW-0040">ANK repeat</keyword>
<evidence type="ECO:0000259" key="12">
    <source>
        <dbReference type="Pfam" id="PF17763"/>
    </source>
</evidence>
<evidence type="ECO:0000259" key="11">
    <source>
        <dbReference type="Pfam" id="PF00710"/>
    </source>
</evidence>
<feature type="domain" description="Asparaginase/glutaminase C-terminal" evidence="12">
    <location>
        <begin position="923"/>
        <end position="1031"/>
    </location>
</feature>
<feature type="domain" description="Asparaginase/glutaminase C-terminal" evidence="12">
    <location>
        <begin position="245"/>
        <end position="355"/>
    </location>
</feature>
<evidence type="ECO:0000256" key="8">
    <source>
        <dbReference type="PROSITE-ProRule" id="PRU00023"/>
    </source>
</evidence>
<dbReference type="FunFam" id="3.40.50.1170:FF:000003">
    <property type="entry name" value="60 kDa lysophospholipase"/>
    <property type="match status" value="2"/>
</dbReference>
<dbReference type="AlphaFoldDB" id="A0A336M892"/>
<dbReference type="Pfam" id="PF00710">
    <property type="entry name" value="Asparaginase"/>
    <property type="match status" value="2"/>
</dbReference>
<comment type="similarity">
    <text evidence="5">In the N-terminal section; belongs to the asparaginase 1 family.</text>
</comment>
<dbReference type="EMBL" id="UFQS01000461">
    <property type="protein sequence ID" value="SSX04222.1"/>
    <property type="molecule type" value="Genomic_DNA"/>
</dbReference>
<dbReference type="Gene3D" id="3.40.50.40">
    <property type="match status" value="2"/>
</dbReference>
<dbReference type="InterPro" id="IPR027475">
    <property type="entry name" value="Asparaginase/glutaminase_AS2"/>
</dbReference>
<evidence type="ECO:0000256" key="10">
    <source>
        <dbReference type="PROSITE-ProRule" id="PRU10100"/>
    </source>
</evidence>
<reference evidence="14" key="2">
    <citation type="submission" date="2018-07" db="EMBL/GenBank/DDBJ databases">
        <authorList>
            <person name="Quirk P.G."/>
            <person name="Krulwich T.A."/>
        </authorList>
    </citation>
    <scope>NUCLEOTIDE SEQUENCE</scope>
</reference>
<feature type="repeat" description="ANK" evidence="8">
    <location>
        <begin position="1215"/>
        <end position="1247"/>
    </location>
</feature>
<feature type="active site" description="O-isoaspartyl threonine intermediate" evidence="6">
    <location>
        <position position="699"/>
    </location>
</feature>
<feature type="repeat" description="ANK" evidence="8">
    <location>
        <begin position="537"/>
        <end position="569"/>
    </location>
</feature>
<feature type="active site" evidence="10">
    <location>
        <position position="124"/>
    </location>
</feature>
<dbReference type="EMBL" id="UFQT01000461">
    <property type="protein sequence ID" value="SSX24587.1"/>
    <property type="molecule type" value="Genomic_DNA"/>
</dbReference>
<keyword evidence="2" id="KW-0677">Repeat</keyword>
<evidence type="ECO:0000313" key="13">
    <source>
        <dbReference type="EMBL" id="SSX04222.1"/>
    </source>
</evidence>
<dbReference type="Gene3D" id="3.40.50.1170">
    <property type="entry name" value="L-asparaginase, N-terminal domain"/>
    <property type="match status" value="2"/>
</dbReference>
<dbReference type="NCBIfam" id="TIGR00519">
    <property type="entry name" value="asnASE_I"/>
    <property type="match status" value="2"/>
</dbReference>